<evidence type="ECO:0000313" key="2">
    <source>
        <dbReference type="Proteomes" id="UP001054945"/>
    </source>
</evidence>
<proteinExistence type="predicted"/>
<organism evidence="1 2">
    <name type="scientific">Caerostris extrusa</name>
    <name type="common">Bark spider</name>
    <name type="synonym">Caerostris bankana</name>
    <dbReference type="NCBI Taxonomy" id="172846"/>
    <lineage>
        <taxon>Eukaryota</taxon>
        <taxon>Metazoa</taxon>
        <taxon>Ecdysozoa</taxon>
        <taxon>Arthropoda</taxon>
        <taxon>Chelicerata</taxon>
        <taxon>Arachnida</taxon>
        <taxon>Araneae</taxon>
        <taxon>Araneomorphae</taxon>
        <taxon>Entelegynae</taxon>
        <taxon>Araneoidea</taxon>
        <taxon>Araneidae</taxon>
        <taxon>Caerostris</taxon>
    </lineage>
</organism>
<dbReference type="AlphaFoldDB" id="A0AAV4M5H3"/>
<keyword evidence="2" id="KW-1185">Reference proteome</keyword>
<sequence length="103" mass="11941">MVRCNRRRLRSRLVTCATIEFEYSTFASLFLLSSAKALGKFKSSKNHNKSSPLQSMHSLQFNPTTCRNGFWFRTYTQTHRGNLKPLGKLNRQKAVHEECMISL</sequence>
<dbReference type="Proteomes" id="UP001054945">
    <property type="component" value="Unassembled WGS sequence"/>
</dbReference>
<dbReference type="EMBL" id="BPLR01019374">
    <property type="protein sequence ID" value="GIX67092.1"/>
    <property type="molecule type" value="Genomic_DNA"/>
</dbReference>
<name>A0AAV4M5H3_CAEEX</name>
<reference evidence="1 2" key="1">
    <citation type="submission" date="2021-06" db="EMBL/GenBank/DDBJ databases">
        <title>Caerostris extrusa draft genome.</title>
        <authorList>
            <person name="Kono N."/>
            <person name="Arakawa K."/>
        </authorList>
    </citation>
    <scope>NUCLEOTIDE SEQUENCE [LARGE SCALE GENOMIC DNA]</scope>
</reference>
<comment type="caution">
    <text evidence="1">The sequence shown here is derived from an EMBL/GenBank/DDBJ whole genome shotgun (WGS) entry which is preliminary data.</text>
</comment>
<evidence type="ECO:0000313" key="1">
    <source>
        <dbReference type="EMBL" id="GIX67092.1"/>
    </source>
</evidence>
<accession>A0AAV4M5H3</accession>
<gene>
    <name evidence="1" type="ORF">CEXT_214941</name>
</gene>
<protein>
    <submittedName>
        <fullName evidence="1">Uncharacterized protein</fullName>
    </submittedName>
</protein>